<comment type="subcellular location">
    <subcellularLocation>
        <location evidence="4">Cytoplasm</location>
    </subcellularLocation>
    <subcellularLocation>
        <location evidence="3">Mitochondrion matrix</location>
    </subcellularLocation>
</comment>
<feature type="compositionally biased region" description="Low complexity" evidence="19">
    <location>
        <begin position="343"/>
        <end position="361"/>
    </location>
</feature>
<evidence type="ECO:0000256" key="9">
    <source>
        <dbReference type="ARBA" id="ARBA00022490"/>
    </source>
</evidence>
<dbReference type="FunFam" id="3.60.15.10:FF:000019">
    <property type="entry name" value="Hydroxyacylglutathione hydrolase, mitochondrial"/>
    <property type="match status" value="1"/>
</dbReference>
<feature type="signal peptide" evidence="20">
    <location>
        <begin position="1"/>
        <end position="15"/>
    </location>
</feature>
<dbReference type="InterPro" id="IPR035680">
    <property type="entry name" value="Clx_II_MBL"/>
</dbReference>
<gene>
    <name evidence="22" type="primary">HAGH</name>
</gene>
<comment type="cofactor">
    <cofactor evidence="1">
        <name>Zn(2+)</name>
        <dbReference type="ChEBI" id="CHEBI:29105"/>
    </cofactor>
</comment>
<proteinExistence type="inferred from homology"/>
<dbReference type="Ensembl" id="ENSLCNT00005029652.1">
    <property type="protein sequence ID" value="ENSLCNP00005026541.1"/>
    <property type="gene ID" value="ENSLCNG00005017256.1"/>
</dbReference>
<comment type="similarity">
    <text evidence="6">Belongs to the metallo-beta-lactamase superfamily. Glyoxalase II family.</text>
</comment>
<dbReference type="InterPro" id="IPR017782">
    <property type="entry name" value="Hydroxyacylglutathione_Hdrlase"/>
</dbReference>
<evidence type="ECO:0000256" key="13">
    <source>
        <dbReference type="ARBA" id="ARBA00022946"/>
    </source>
</evidence>
<evidence type="ECO:0000256" key="4">
    <source>
        <dbReference type="ARBA" id="ARBA00004496"/>
    </source>
</evidence>
<dbReference type="InterPro" id="IPR036866">
    <property type="entry name" value="RibonucZ/Hydroxyglut_hydro"/>
</dbReference>
<keyword evidence="12" id="KW-0862">Zinc</keyword>
<evidence type="ECO:0000313" key="22">
    <source>
        <dbReference type="Ensembl" id="ENSLCNP00005026541.1"/>
    </source>
</evidence>
<sequence length="524" mass="56294">MVLGRGLLGLRSVSALGAACARRGLGPALLGVLLHHTDCRKSSTMDQGTLRVELLPALTDNYMYLIIDGETKEAAIVDPVQPQKVVETVRKHGVKLTTVLTTHHHWDHAGGNEKLVKLEPGLKVCGGDDRIGALTHKVAHLSTLQVGSLNVKCLSTPCHTSGHICYFVSKPGSSEPPAVFTGDTLFVAGCGKFYEGTADEMYKALLEILGRLPPDTRVYCGHEYTINNLKFARHVEPNNTAIQEKLAWAKEKYGIGEPTVPSTIAEEFTYNPFMRVREKTVQQHAGETDPVTTMRAIRKEKDHFKEARPWPCSWSPGQRWAPAAWRERSPGPRGRPRARNAQPSAPAATRTIRTSSASSAAPGTSRGCPTASRTAPGPCGWTATTSPPSPRRPSRTSPAWASSTYRAAGWPAWSRGHCSACTTSTTCTWSGTSCGGWRPTRSCTPRASPRSASATTCWAGWTRASSGGCPASGTSTSAGTAWPCSRTPPSRAWPASASWCWRATSWPTCSPRSSVASASCGSWT</sequence>
<organism evidence="22 23">
    <name type="scientific">Lynx canadensis</name>
    <name type="common">Canada lynx</name>
    <name type="synonym">Felis canadensis</name>
    <dbReference type="NCBI Taxonomy" id="61383"/>
    <lineage>
        <taxon>Eukaryota</taxon>
        <taxon>Metazoa</taxon>
        <taxon>Chordata</taxon>
        <taxon>Craniata</taxon>
        <taxon>Vertebrata</taxon>
        <taxon>Euteleostomi</taxon>
        <taxon>Mammalia</taxon>
        <taxon>Eutheria</taxon>
        <taxon>Laurasiatheria</taxon>
        <taxon>Carnivora</taxon>
        <taxon>Feliformia</taxon>
        <taxon>Felidae</taxon>
        <taxon>Felinae</taxon>
        <taxon>Lynx</taxon>
    </lineage>
</organism>
<evidence type="ECO:0000256" key="14">
    <source>
        <dbReference type="ARBA" id="ARBA00023128"/>
    </source>
</evidence>
<dbReference type="GO" id="GO:0006749">
    <property type="term" value="P:glutathione metabolic process"/>
    <property type="evidence" value="ECO:0007669"/>
    <property type="project" value="TreeGrafter"/>
</dbReference>
<comment type="catalytic activity">
    <reaction evidence="16">
        <text>an S-(2-hydroxyacyl)glutathione + H2O = a 2-hydroxy carboxylate + glutathione + H(+)</text>
        <dbReference type="Rhea" id="RHEA:21864"/>
        <dbReference type="ChEBI" id="CHEBI:15377"/>
        <dbReference type="ChEBI" id="CHEBI:15378"/>
        <dbReference type="ChEBI" id="CHEBI:57925"/>
        <dbReference type="ChEBI" id="CHEBI:58896"/>
        <dbReference type="ChEBI" id="CHEBI:71261"/>
        <dbReference type="EC" id="3.1.2.6"/>
    </reaction>
    <physiologicalReaction direction="left-to-right" evidence="16">
        <dbReference type="Rhea" id="RHEA:21865"/>
    </physiologicalReaction>
</comment>
<dbReference type="GO" id="GO:0046872">
    <property type="term" value="F:metal ion binding"/>
    <property type="evidence" value="ECO:0007669"/>
    <property type="project" value="UniProtKB-KW"/>
</dbReference>
<dbReference type="GO" id="GO:0005759">
    <property type="term" value="C:mitochondrial matrix"/>
    <property type="evidence" value="ECO:0007669"/>
    <property type="project" value="UniProtKB-SubCell"/>
</dbReference>
<evidence type="ECO:0000256" key="15">
    <source>
        <dbReference type="ARBA" id="ARBA00031044"/>
    </source>
</evidence>
<comment type="catalytic activity">
    <reaction evidence="17">
        <text>(R)-S-lactoylglutathione + H2O = (R)-lactate + glutathione + H(+)</text>
        <dbReference type="Rhea" id="RHEA:25245"/>
        <dbReference type="ChEBI" id="CHEBI:15377"/>
        <dbReference type="ChEBI" id="CHEBI:15378"/>
        <dbReference type="ChEBI" id="CHEBI:16004"/>
        <dbReference type="ChEBI" id="CHEBI:57474"/>
        <dbReference type="ChEBI" id="CHEBI:57925"/>
        <dbReference type="EC" id="3.1.2.6"/>
    </reaction>
    <physiologicalReaction direction="left-to-right" evidence="17">
        <dbReference type="Rhea" id="RHEA:25246"/>
    </physiologicalReaction>
</comment>
<reference evidence="22" key="1">
    <citation type="submission" date="2025-08" db="UniProtKB">
        <authorList>
            <consortium name="Ensembl"/>
        </authorList>
    </citation>
    <scope>IDENTIFICATION</scope>
</reference>
<evidence type="ECO:0000256" key="12">
    <source>
        <dbReference type="ARBA" id="ARBA00022833"/>
    </source>
</evidence>
<evidence type="ECO:0000256" key="16">
    <source>
        <dbReference type="ARBA" id="ARBA00036001"/>
    </source>
</evidence>
<keyword evidence="14" id="KW-0496">Mitochondrion</keyword>
<evidence type="ECO:0000256" key="1">
    <source>
        <dbReference type="ARBA" id="ARBA00001947"/>
    </source>
</evidence>
<name>A0A667HJ11_LYNCA</name>
<dbReference type="PANTHER" id="PTHR11935">
    <property type="entry name" value="BETA LACTAMASE DOMAIN"/>
    <property type="match status" value="1"/>
</dbReference>
<dbReference type="GO" id="GO:0004416">
    <property type="term" value="F:hydroxyacylglutathione hydrolase activity"/>
    <property type="evidence" value="ECO:0007669"/>
    <property type="project" value="UniProtKB-EC"/>
</dbReference>
<dbReference type="EC" id="3.1.2.6" evidence="8"/>
<dbReference type="NCBIfam" id="TIGR03413">
    <property type="entry name" value="GSH_gloB"/>
    <property type="match status" value="1"/>
</dbReference>
<evidence type="ECO:0000256" key="10">
    <source>
        <dbReference type="ARBA" id="ARBA00022723"/>
    </source>
</evidence>
<evidence type="ECO:0000256" key="18">
    <source>
        <dbReference type="ARBA" id="ARBA00039338"/>
    </source>
</evidence>
<keyword evidence="20" id="KW-0732">Signal</keyword>
<dbReference type="GO" id="GO:0019243">
    <property type="term" value="P:methylglyoxal catabolic process to D-lactate via S-lactoyl-glutathione"/>
    <property type="evidence" value="ECO:0007669"/>
    <property type="project" value="InterPro"/>
</dbReference>
<feature type="chain" id="PRO_5025646706" description="Hydroxyacylglutathione hydrolase, mitochondrial" evidence="20">
    <location>
        <begin position="16"/>
        <end position="524"/>
    </location>
</feature>
<dbReference type="Pfam" id="PF00753">
    <property type="entry name" value="Lactamase_B"/>
    <property type="match status" value="1"/>
</dbReference>
<dbReference type="InterPro" id="IPR032282">
    <property type="entry name" value="HAGH_C"/>
</dbReference>
<keyword evidence="9" id="KW-0963">Cytoplasm</keyword>
<dbReference type="SUPFAM" id="SSF56281">
    <property type="entry name" value="Metallo-hydrolase/oxidoreductase"/>
    <property type="match status" value="1"/>
</dbReference>
<dbReference type="HAMAP" id="MF_01374">
    <property type="entry name" value="Glyoxalase_2"/>
    <property type="match status" value="1"/>
</dbReference>
<keyword evidence="13" id="KW-0809">Transit peptide</keyword>
<evidence type="ECO:0000256" key="5">
    <source>
        <dbReference type="ARBA" id="ARBA00004963"/>
    </source>
</evidence>
<reference evidence="22" key="2">
    <citation type="submission" date="2025-09" db="UniProtKB">
        <authorList>
            <consortium name="Ensembl"/>
        </authorList>
    </citation>
    <scope>IDENTIFICATION</scope>
</reference>
<evidence type="ECO:0000256" key="3">
    <source>
        <dbReference type="ARBA" id="ARBA00004305"/>
    </source>
</evidence>
<protein>
    <recommendedName>
        <fullName evidence="18">Hydroxyacylglutathione hydrolase, mitochondrial</fullName>
        <ecNumber evidence="8">3.1.2.6</ecNumber>
    </recommendedName>
    <alternativeName>
        <fullName evidence="15">Glyoxalase II</fullName>
    </alternativeName>
</protein>
<evidence type="ECO:0000256" key="17">
    <source>
        <dbReference type="ARBA" id="ARBA00036971"/>
    </source>
</evidence>
<evidence type="ECO:0000256" key="7">
    <source>
        <dbReference type="ARBA" id="ARBA00011245"/>
    </source>
</evidence>
<comment type="subunit">
    <text evidence="7">Monomer.</text>
</comment>
<comment type="pathway">
    <text evidence="5">Secondary metabolite metabolism; methylglyoxal degradation; (R)-lactate from methylglyoxal: step 2/2.</text>
</comment>
<evidence type="ECO:0000256" key="19">
    <source>
        <dbReference type="SAM" id="MobiDB-lite"/>
    </source>
</evidence>
<dbReference type="SMART" id="SM00849">
    <property type="entry name" value="Lactamase_B"/>
    <property type="match status" value="1"/>
</dbReference>
<keyword evidence="10" id="KW-0479">Metal-binding</keyword>
<dbReference type="Pfam" id="PF16123">
    <property type="entry name" value="HAGH_C"/>
    <property type="match status" value="1"/>
</dbReference>
<evidence type="ECO:0000259" key="21">
    <source>
        <dbReference type="SMART" id="SM00849"/>
    </source>
</evidence>
<feature type="region of interest" description="Disordered" evidence="19">
    <location>
        <begin position="307"/>
        <end position="400"/>
    </location>
</feature>
<comment type="function">
    <text evidence="2">Thiolesterase that catalyzes the hydrolysis of S-D-lactoyl-glutathione to form glutathione and D-lactic acid.</text>
</comment>
<evidence type="ECO:0000256" key="20">
    <source>
        <dbReference type="SAM" id="SignalP"/>
    </source>
</evidence>
<evidence type="ECO:0000256" key="11">
    <source>
        <dbReference type="ARBA" id="ARBA00022801"/>
    </source>
</evidence>
<evidence type="ECO:0000313" key="23">
    <source>
        <dbReference type="Proteomes" id="UP000472241"/>
    </source>
</evidence>
<dbReference type="InterPro" id="IPR001279">
    <property type="entry name" value="Metallo-B-lactamas"/>
</dbReference>
<feature type="domain" description="Metallo-beta-lactamase" evidence="21">
    <location>
        <begin position="60"/>
        <end position="222"/>
    </location>
</feature>
<evidence type="ECO:0000256" key="6">
    <source>
        <dbReference type="ARBA" id="ARBA00006759"/>
    </source>
</evidence>
<dbReference type="Gene3D" id="3.60.15.10">
    <property type="entry name" value="Ribonuclease Z/Hydroxyacylglutathione hydrolase-like"/>
    <property type="match status" value="1"/>
</dbReference>
<keyword evidence="11" id="KW-0378">Hydrolase</keyword>
<evidence type="ECO:0000256" key="2">
    <source>
        <dbReference type="ARBA" id="ARBA00004015"/>
    </source>
</evidence>
<evidence type="ECO:0000256" key="8">
    <source>
        <dbReference type="ARBA" id="ARBA00011917"/>
    </source>
</evidence>
<dbReference type="CDD" id="cd07723">
    <property type="entry name" value="hydroxyacylglutathione_hydrolase_MBL-fold"/>
    <property type="match status" value="1"/>
</dbReference>
<dbReference type="PANTHER" id="PTHR11935:SF80">
    <property type="entry name" value="HYDROXYACYLGLUTATHIONE HYDROLASE, MITOCHONDRIAL"/>
    <property type="match status" value="1"/>
</dbReference>
<keyword evidence="23" id="KW-1185">Reference proteome</keyword>
<dbReference type="AlphaFoldDB" id="A0A667HJ11"/>
<accession>A0A667HJ11</accession>
<dbReference type="Proteomes" id="UP000472241">
    <property type="component" value="Unplaced"/>
</dbReference>